<reference evidence="2 3" key="1">
    <citation type="submission" date="2011-04" db="EMBL/GenBank/DDBJ databases">
        <authorList>
            <person name="Muzny D."/>
            <person name="Qin X."/>
            <person name="Deng J."/>
            <person name="Jiang H."/>
            <person name="Liu Y."/>
            <person name="Qu J."/>
            <person name="Song X.-Z."/>
            <person name="Zhang L."/>
            <person name="Thornton R."/>
            <person name="Coyle M."/>
            <person name="Francisco L."/>
            <person name="Jackson L."/>
            <person name="Javaid M."/>
            <person name="Korchina V."/>
            <person name="Kovar C."/>
            <person name="Mata R."/>
            <person name="Mathew T."/>
            <person name="Ngo R."/>
            <person name="Nguyen L."/>
            <person name="Nguyen N."/>
            <person name="Okwuonu G."/>
            <person name="Ongeri F."/>
            <person name="Pham C."/>
            <person name="Simmons D."/>
            <person name="Wilczek-Boney K."/>
            <person name="Hale W."/>
            <person name="Jakkamsetti A."/>
            <person name="Pham P."/>
            <person name="Ruth R."/>
            <person name="San Lucas F."/>
            <person name="Warren J."/>
            <person name="Zhang J."/>
            <person name="Zhao Z."/>
            <person name="Zhou C."/>
            <person name="Zhu D."/>
            <person name="Lee S."/>
            <person name="Bess C."/>
            <person name="Blankenburg K."/>
            <person name="Forbes L."/>
            <person name="Fu Q."/>
            <person name="Gubbala S."/>
            <person name="Hirani K."/>
            <person name="Jayaseelan J.C."/>
            <person name="Lara F."/>
            <person name="Munidasa M."/>
            <person name="Palculict T."/>
            <person name="Patil S."/>
            <person name="Pu L.-L."/>
            <person name="Saada N."/>
            <person name="Tang L."/>
            <person name="Weissenberger G."/>
            <person name="Zhu Y."/>
            <person name="Hemphill L."/>
            <person name="Shang Y."/>
            <person name="Youmans B."/>
            <person name="Ayvaz T."/>
            <person name="Ross M."/>
            <person name="Santibanez J."/>
            <person name="Aqrawi P."/>
            <person name="Gross S."/>
            <person name="Joshi V."/>
            <person name="Fowler G."/>
            <person name="Nazareth L."/>
            <person name="Reid J."/>
            <person name="Worley K."/>
            <person name="Petrosino J."/>
            <person name="Highlander S."/>
            <person name="Gibbs R."/>
        </authorList>
    </citation>
    <scope>NUCLEOTIDE SEQUENCE [LARGE SCALE GENOMIC DNA]</scope>
    <source>
        <strain evidence="2 3">DSM 3688</strain>
    </source>
</reference>
<dbReference type="RefSeq" id="WP_005847946.1">
    <property type="nucleotide sequence ID" value="NC_019968.1"/>
</dbReference>
<dbReference type="HOGENOM" id="CLU_097848_0_0_10"/>
<dbReference type="InterPro" id="IPR045738">
    <property type="entry name" value="DUF6088"/>
</dbReference>
<keyword evidence="4" id="KW-1185">Reference proteome</keyword>
<dbReference type="Pfam" id="PF19570">
    <property type="entry name" value="DUF6088"/>
    <property type="match status" value="1"/>
</dbReference>
<evidence type="ECO:0000313" key="3">
    <source>
        <dbReference type="Proteomes" id="UP000007820"/>
    </source>
</evidence>
<dbReference type="EMBL" id="AFPW01000048">
    <property type="protein sequence ID" value="EGQ11844.1"/>
    <property type="molecule type" value="Genomic_DNA"/>
</dbReference>
<name>F9D6X5_PREDD</name>
<reference evidence="1" key="2">
    <citation type="submission" date="2012-02" db="EMBL/GenBank/DDBJ databases">
        <title>Complete sequence of chromosome 2 of Prevotella dentalis DSM 3688.</title>
        <authorList>
            <consortium name="US DOE Joint Genome Institute (JGI-PGF)"/>
            <person name="Lucas S."/>
            <person name="Copeland A."/>
            <person name="Lapidus A."/>
            <person name="Glavina del Rio T."/>
            <person name="Dalin E."/>
            <person name="Tice H."/>
            <person name="Bruce D."/>
            <person name="Goodwin L."/>
            <person name="Pitluck S."/>
            <person name="Peters L."/>
            <person name="Mikhailova N."/>
            <person name="Chertkov O."/>
            <person name="Kyrpides N."/>
            <person name="Mavromatis K."/>
            <person name="Ivanova N."/>
            <person name="Brettin T."/>
            <person name="Detter J.C."/>
            <person name="Han C."/>
            <person name="Larimer F."/>
            <person name="Land M."/>
            <person name="Hauser L."/>
            <person name="Markowitz V."/>
            <person name="Cheng J.-F."/>
            <person name="Hugenholtz P."/>
            <person name="Woyke T."/>
            <person name="Wu D."/>
            <person name="Gronow S."/>
            <person name="Wellnitz S."/>
            <person name="Brambilla E."/>
            <person name="Klenk H.-P."/>
            <person name="Eisen J.A."/>
        </authorList>
    </citation>
    <scope>NUCLEOTIDE SEQUENCE</scope>
    <source>
        <strain evidence="1">DSM 3688</strain>
    </source>
</reference>
<evidence type="ECO:0000313" key="1">
    <source>
        <dbReference type="EMBL" id="AGB29710.1"/>
    </source>
</evidence>
<dbReference type="KEGG" id="pdt:Prede_2461"/>
<evidence type="ECO:0000313" key="2">
    <source>
        <dbReference type="EMBL" id="EGQ11844.1"/>
    </source>
</evidence>
<sequence length="239" mass="26762">MIIARQVKQKIETIPEGVVLGIKDFQVETQYEPTLVKVLNRLVKQGDLERLSKGKYYKPKRTMFGLLKPSASEIAKDLLERNGEIIGYITGTTAFAGMGLTTQIASSIVIGTNKYRRPIKRGEYTIRFLVQDNQITEKNIPLLRILDAIRLIREIPATTPDESIAVLQKTMSCLPKKEQDELVSLSKSYTPYVRALLGAILESVGADVDDLRNTLNGVTTYKLPVSIQSLPTKNNWNIV</sequence>
<protein>
    <submittedName>
        <fullName evidence="2">Uncharacterized protein</fullName>
    </submittedName>
</protein>
<dbReference type="AlphaFoldDB" id="F9D6X5"/>
<organism evidence="2 3">
    <name type="scientific">Prevotella dentalis (strain ATCC 49559 / DSM 3688 / JCM 13448 / NCTC 12043 / ES 2772)</name>
    <name type="common">Mitsuokella dentalis</name>
    <dbReference type="NCBI Taxonomy" id="908937"/>
    <lineage>
        <taxon>Bacteria</taxon>
        <taxon>Pseudomonadati</taxon>
        <taxon>Bacteroidota</taxon>
        <taxon>Bacteroidia</taxon>
        <taxon>Bacteroidales</taxon>
        <taxon>Prevotellaceae</taxon>
        <taxon>Prevotella</taxon>
    </lineage>
</organism>
<accession>F9D6X5</accession>
<dbReference type="eggNOG" id="COG5340">
    <property type="taxonomic scope" value="Bacteria"/>
</dbReference>
<gene>
    <name evidence="1" type="ordered locus">Prede_2461</name>
    <name evidence="2" type="ORF">HMPREF9136_2603</name>
</gene>
<dbReference type="PATRIC" id="fig|908937.9.peg.2598"/>
<dbReference type="EMBL" id="CP003369">
    <property type="protein sequence ID" value="AGB29710.1"/>
    <property type="molecule type" value="Genomic_DNA"/>
</dbReference>
<dbReference type="STRING" id="908937.Prede_2461"/>
<proteinExistence type="predicted"/>
<evidence type="ECO:0000313" key="4">
    <source>
        <dbReference type="Proteomes" id="UP000010862"/>
    </source>
</evidence>
<dbReference type="Proteomes" id="UP000007820">
    <property type="component" value="Unassembled WGS sequence"/>
</dbReference>
<dbReference type="OrthoDB" id="9798200at2"/>
<dbReference type="Proteomes" id="UP000010862">
    <property type="component" value="Chromosome 2"/>
</dbReference>